<sequence>MKILLLEDDIILNEIIEEHLINKGYVVKSAFSGYEAEELIYSEKFDLFLFDVNVPEINGFELLKNARQNDIKTPTIFLTSLNMVDDIEKGFESGCDDYVKKPIELKELDLRINNIKRLFNILPDNIIEISQNIYLDRLNLFIKINNKEIHIARKESEIFLYLINNHQKIVSIDELSTNVWSYEDSPNPSTVRTYIKNLRKILGEKFITNIRGVGYKFNK</sequence>
<keyword evidence="5" id="KW-0804">Transcription</keyword>
<keyword evidence="1 6" id="KW-0597">Phosphoprotein</keyword>
<name>A0A347U7S7_9BACT</name>
<evidence type="ECO:0000256" key="6">
    <source>
        <dbReference type="PROSITE-ProRule" id="PRU00169"/>
    </source>
</evidence>
<dbReference type="CDD" id="cd00383">
    <property type="entry name" value="trans_reg_C"/>
    <property type="match status" value="1"/>
</dbReference>
<evidence type="ECO:0000256" key="5">
    <source>
        <dbReference type="ARBA" id="ARBA00023163"/>
    </source>
</evidence>
<proteinExistence type="predicted"/>
<evidence type="ECO:0000259" key="9">
    <source>
        <dbReference type="PROSITE" id="PS51755"/>
    </source>
</evidence>
<evidence type="ECO:0000256" key="4">
    <source>
        <dbReference type="ARBA" id="ARBA00023125"/>
    </source>
</evidence>
<keyword evidence="12" id="KW-1185">Reference proteome</keyword>
<dbReference type="GO" id="GO:0005829">
    <property type="term" value="C:cytosol"/>
    <property type="evidence" value="ECO:0007669"/>
    <property type="project" value="TreeGrafter"/>
</dbReference>
<dbReference type="SMART" id="SM00862">
    <property type="entry name" value="Trans_reg_C"/>
    <property type="match status" value="1"/>
</dbReference>
<dbReference type="Gene3D" id="3.40.50.2300">
    <property type="match status" value="1"/>
</dbReference>
<dbReference type="InterPro" id="IPR001789">
    <property type="entry name" value="Sig_transdc_resp-reg_receiver"/>
</dbReference>
<evidence type="ECO:0000313" key="10">
    <source>
        <dbReference type="EMBL" id="AXX94905.1"/>
    </source>
</evidence>
<keyword evidence="4 7" id="KW-0238">DNA-binding</keyword>
<gene>
    <name evidence="10" type="ORF">AELL_1238</name>
    <name evidence="11" type="ORF">CP962_13645</name>
</gene>
<dbReference type="Proteomes" id="UP000290588">
    <property type="component" value="Unassembled WGS sequence"/>
</dbReference>
<evidence type="ECO:0000256" key="7">
    <source>
        <dbReference type="PROSITE-ProRule" id="PRU01091"/>
    </source>
</evidence>
<dbReference type="SUPFAM" id="SSF52172">
    <property type="entry name" value="CheY-like"/>
    <property type="match status" value="1"/>
</dbReference>
<dbReference type="EMBL" id="NXIG01000020">
    <property type="protein sequence ID" value="RXI28718.1"/>
    <property type="molecule type" value="Genomic_DNA"/>
</dbReference>
<feature type="modified residue" description="4-aspartylphosphate" evidence="6">
    <location>
        <position position="51"/>
    </location>
</feature>
<organism evidence="11 13">
    <name type="scientific">Arcobacter ellisii</name>
    <dbReference type="NCBI Taxonomy" id="913109"/>
    <lineage>
        <taxon>Bacteria</taxon>
        <taxon>Pseudomonadati</taxon>
        <taxon>Campylobacterota</taxon>
        <taxon>Epsilonproteobacteria</taxon>
        <taxon>Campylobacterales</taxon>
        <taxon>Arcobacteraceae</taxon>
        <taxon>Arcobacter</taxon>
    </lineage>
</organism>
<evidence type="ECO:0000313" key="12">
    <source>
        <dbReference type="Proteomes" id="UP000262582"/>
    </source>
</evidence>
<reference evidence="10 12" key="2">
    <citation type="submission" date="2018-08" db="EMBL/GenBank/DDBJ databases">
        <title>Complete genome of the Arcobacter ellisii type strain LMG 26155.</title>
        <authorList>
            <person name="Miller W.G."/>
            <person name="Yee E."/>
            <person name="Bono J.L."/>
        </authorList>
    </citation>
    <scope>NUCLEOTIDE SEQUENCE [LARGE SCALE GENOMIC DNA]</scope>
    <source>
        <strain evidence="10 12">LMG 26155</strain>
    </source>
</reference>
<evidence type="ECO:0000256" key="3">
    <source>
        <dbReference type="ARBA" id="ARBA00023015"/>
    </source>
</evidence>
<feature type="domain" description="Response regulatory" evidence="8">
    <location>
        <begin position="2"/>
        <end position="116"/>
    </location>
</feature>
<dbReference type="PROSITE" id="PS51755">
    <property type="entry name" value="OMPR_PHOB"/>
    <property type="match status" value="1"/>
</dbReference>
<dbReference type="SMART" id="SM00448">
    <property type="entry name" value="REC"/>
    <property type="match status" value="1"/>
</dbReference>
<dbReference type="Pfam" id="PF00486">
    <property type="entry name" value="Trans_reg_C"/>
    <property type="match status" value="1"/>
</dbReference>
<protein>
    <submittedName>
        <fullName evidence="11">DNA-binding response regulator</fullName>
    </submittedName>
    <submittedName>
        <fullName evidence="10">Two-component system response regulator</fullName>
    </submittedName>
</protein>
<dbReference type="GO" id="GO:0032993">
    <property type="term" value="C:protein-DNA complex"/>
    <property type="evidence" value="ECO:0007669"/>
    <property type="project" value="TreeGrafter"/>
</dbReference>
<dbReference type="GO" id="GO:0000156">
    <property type="term" value="F:phosphorelay response regulator activity"/>
    <property type="evidence" value="ECO:0007669"/>
    <property type="project" value="TreeGrafter"/>
</dbReference>
<dbReference type="GO" id="GO:0000976">
    <property type="term" value="F:transcription cis-regulatory region binding"/>
    <property type="evidence" value="ECO:0007669"/>
    <property type="project" value="TreeGrafter"/>
</dbReference>
<dbReference type="GO" id="GO:0006355">
    <property type="term" value="P:regulation of DNA-templated transcription"/>
    <property type="evidence" value="ECO:0007669"/>
    <property type="project" value="InterPro"/>
</dbReference>
<dbReference type="PANTHER" id="PTHR48111:SF21">
    <property type="entry name" value="DNA-BINDING DUAL MASTER TRANSCRIPTIONAL REGULATOR RPAA"/>
    <property type="match status" value="1"/>
</dbReference>
<keyword evidence="3" id="KW-0805">Transcription regulation</keyword>
<dbReference type="KEGG" id="aell:AELL_1238"/>
<evidence type="ECO:0000256" key="1">
    <source>
        <dbReference type="ARBA" id="ARBA00022553"/>
    </source>
</evidence>
<feature type="domain" description="OmpR/PhoB-type" evidence="9">
    <location>
        <begin position="124"/>
        <end position="219"/>
    </location>
</feature>
<evidence type="ECO:0000259" key="8">
    <source>
        <dbReference type="PROSITE" id="PS50110"/>
    </source>
</evidence>
<evidence type="ECO:0000313" key="13">
    <source>
        <dbReference type="Proteomes" id="UP000290588"/>
    </source>
</evidence>
<dbReference type="Proteomes" id="UP000262582">
    <property type="component" value="Chromosome"/>
</dbReference>
<reference evidence="11 13" key="1">
    <citation type="submission" date="2017-09" db="EMBL/GenBank/DDBJ databases">
        <title>Genomics of the genus Arcobacter.</title>
        <authorList>
            <person name="Perez-Cataluna A."/>
            <person name="Figueras M.J."/>
            <person name="Salas-Masso N."/>
        </authorList>
    </citation>
    <scope>NUCLEOTIDE SEQUENCE [LARGE SCALE GENOMIC DNA]</scope>
    <source>
        <strain evidence="11 13">CECT 7837</strain>
    </source>
</reference>
<dbReference type="InterPro" id="IPR036388">
    <property type="entry name" value="WH-like_DNA-bd_sf"/>
</dbReference>
<dbReference type="PANTHER" id="PTHR48111">
    <property type="entry name" value="REGULATOR OF RPOS"/>
    <property type="match status" value="1"/>
</dbReference>
<feature type="DNA-binding region" description="OmpR/PhoB-type" evidence="7">
    <location>
        <begin position="124"/>
        <end position="219"/>
    </location>
</feature>
<dbReference type="InterPro" id="IPR011006">
    <property type="entry name" value="CheY-like_superfamily"/>
</dbReference>
<dbReference type="InterPro" id="IPR001867">
    <property type="entry name" value="OmpR/PhoB-type_DNA-bd"/>
</dbReference>
<dbReference type="PROSITE" id="PS50110">
    <property type="entry name" value="RESPONSE_REGULATORY"/>
    <property type="match status" value="1"/>
</dbReference>
<dbReference type="OrthoDB" id="8912111at2"/>
<dbReference type="Gene3D" id="1.10.10.10">
    <property type="entry name" value="Winged helix-like DNA-binding domain superfamily/Winged helix DNA-binding domain"/>
    <property type="match status" value="1"/>
</dbReference>
<dbReference type="InterPro" id="IPR039420">
    <property type="entry name" value="WalR-like"/>
</dbReference>
<dbReference type="Pfam" id="PF00072">
    <property type="entry name" value="Response_reg"/>
    <property type="match status" value="1"/>
</dbReference>
<accession>A0A347U7S7</accession>
<dbReference type="RefSeq" id="WP_118917110.1">
    <property type="nucleotide sequence ID" value="NZ_CP032097.1"/>
</dbReference>
<keyword evidence="2" id="KW-0902">Two-component regulatory system</keyword>
<dbReference type="AlphaFoldDB" id="A0A347U7S7"/>
<dbReference type="EMBL" id="CP032097">
    <property type="protein sequence ID" value="AXX94905.1"/>
    <property type="molecule type" value="Genomic_DNA"/>
</dbReference>
<evidence type="ECO:0000313" key="11">
    <source>
        <dbReference type="EMBL" id="RXI28718.1"/>
    </source>
</evidence>
<evidence type="ECO:0000256" key="2">
    <source>
        <dbReference type="ARBA" id="ARBA00023012"/>
    </source>
</evidence>